<reference evidence="3" key="1">
    <citation type="submission" date="2025-08" db="UniProtKB">
        <authorList>
            <consortium name="RefSeq"/>
        </authorList>
    </citation>
    <scope>IDENTIFICATION</scope>
</reference>
<feature type="compositionally biased region" description="Pro residues" evidence="1">
    <location>
        <begin position="91"/>
        <end position="117"/>
    </location>
</feature>
<accession>A0AAX6RH23</accession>
<organism evidence="2 3">
    <name type="scientific">Heterocephalus glaber</name>
    <name type="common">Naked mole rat</name>
    <dbReference type="NCBI Taxonomy" id="10181"/>
    <lineage>
        <taxon>Eukaryota</taxon>
        <taxon>Metazoa</taxon>
        <taxon>Chordata</taxon>
        <taxon>Craniata</taxon>
        <taxon>Vertebrata</taxon>
        <taxon>Euteleostomi</taxon>
        <taxon>Mammalia</taxon>
        <taxon>Eutheria</taxon>
        <taxon>Euarchontoglires</taxon>
        <taxon>Glires</taxon>
        <taxon>Rodentia</taxon>
        <taxon>Hystricomorpha</taxon>
        <taxon>Bathyergidae</taxon>
        <taxon>Heterocephalus</taxon>
    </lineage>
</organism>
<dbReference type="RefSeq" id="XP_021096006.1">
    <property type="nucleotide sequence ID" value="XM_021240347.1"/>
</dbReference>
<gene>
    <name evidence="3" type="primary">LOC110344851</name>
</gene>
<dbReference type="Proteomes" id="UP000694906">
    <property type="component" value="Unplaced"/>
</dbReference>
<dbReference type="GeneID" id="110344851"/>
<evidence type="ECO:0000313" key="3">
    <source>
        <dbReference type="RefSeq" id="XP_021096006.1"/>
    </source>
</evidence>
<sequence>MGGPGVSDVTSPSPPLAQLQSRWDLPPAAPPPHATTTGLARVGSKPSRAEPTTLSAPYPGSGPQRAVSAAASTPPSPTGAFSTLGTQVQPAAPPPPQQDEPPAPKVPAAPTLPPPWAGVPGAPVPASHPVGDLGLSNVGSSTGTPKLGVEREPWTSSAPGGRTPGWRKRQGLCSLPPPASPSGKGGPDDHLSSTPPAWPATARRAVAWGQRRWRRSPSLPGGAHRSSRTTSGSDRDRRDLAWIPDPSSLQTGRRFAVGERLESSVQVLRPCGLGTRAGTRARTRAPC</sequence>
<feature type="region of interest" description="Disordered" evidence="1">
    <location>
        <begin position="1"/>
        <end position="249"/>
    </location>
</feature>
<dbReference type="AlphaFoldDB" id="A0AAX6RH23"/>
<keyword evidence="2" id="KW-1185">Reference proteome</keyword>
<feature type="compositionally biased region" description="Low complexity" evidence="1">
    <location>
        <begin position="199"/>
        <end position="208"/>
    </location>
</feature>
<feature type="compositionally biased region" description="Low complexity" evidence="1">
    <location>
        <begin position="118"/>
        <end position="131"/>
    </location>
</feature>
<evidence type="ECO:0000256" key="1">
    <source>
        <dbReference type="SAM" id="MobiDB-lite"/>
    </source>
</evidence>
<proteinExistence type="predicted"/>
<feature type="compositionally biased region" description="Low complexity" evidence="1">
    <location>
        <begin position="68"/>
        <end position="83"/>
    </location>
</feature>
<name>A0AAX6RH23_HETGA</name>
<protein>
    <submittedName>
        <fullName evidence="3">Formin-like protein 5</fullName>
    </submittedName>
</protein>
<evidence type="ECO:0000313" key="2">
    <source>
        <dbReference type="Proteomes" id="UP000694906"/>
    </source>
</evidence>